<dbReference type="Proteomes" id="UP000199496">
    <property type="component" value="Unassembled WGS sequence"/>
</dbReference>
<proteinExistence type="predicted"/>
<accession>A0A1H9C2Z9</accession>
<reference evidence="1 2" key="1">
    <citation type="submission" date="2016-10" db="EMBL/GenBank/DDBJ databases">
        <authorList>
            <person name="de Groot N.N."/>
        </authorList>
    </citation>
    <scope>NUCLEOTIDE SEQUENCE [LARGE SCALE GENOMIC DNA]</scope>
    <source>
        <strain evidence="1 2">B7-7</strain>
    </source>
</reference>
<dbReference type="RefSeq" id="WP_025282312.1">
    <property type="nucleotide sequence ID" value="NZ_FOFO01000012.1"/>
</dbReference>
<dbReference type="AlphaFoldDB" id="A0A1H9C2Z9"/>
<gene>
    <name evidence="1" type="ORF">SAMN05421693_11212</name>
</gene>
<sequence length="69" mass="7521">MLHTIEVEIDSQGHIQPLEPMPRLPAGRGLLTLLTPPADEATLLAEAALAEDWSKAEEDEAWAHLQPGK</sequence>
<evidence type="ECO:0000313" key="2">
    <source>
        <dbReference type="Proteomes" id="UP000199496"/>
    </source>
</evidence>
<keyword evidence="2" id="KW-1185">Reference proteome</keyword>
<protein>
    <submittedName>
        <fullName evidence="1">Uncharacterized protein</fullName>
    </submittedName>
</protein>
<dbReference type="EMBL" id="FOFO01000012">
    <property type="protein sequence ID" value="SEP95337.1"/>
    <property type="molecule type" value="Genomic_DNA"/>
</dbReference>
<name>A0A1H9C2Z9_9GAMM</name>
<evidence type="ECO:0000313" key="1">
    <source>
        <dbReference type="EMBL" id="SEP95337.1"/>
    </source>
</evidence>
<dbReference type="STRING" id="867345.SAMN05421693_11212"/>
<dbReference type="OrthoDB" id="1495109at2"/>
<organism evidence="1 2">
    <name type="scientific">Ectothiorhodospira magna</name>
    <dbReference type="NCBI Taxonomy" id="867345"/>
    <lineage>
        <taxon>Bacteria</taxon>
        <taxon>Pseudomonadati</taxon>
        <taxon>Pseudomonadota</taxon>
        <taxon>Gammaproteobacteria</taxon>
        <taxon>Chromatiales</taxon>
        <taxon>Ectothiorhodospiraceae</taxon>
        <taxon>Ectothiorhodospira</taxon>
    </lineage>
</organism>